<organism evidence="2 3">
    <name type="scientific">Ceratodon purpureus</name>
    <name type="common">Fire moss</name>
    <name type="synonym">Dicranum purpureum</name>
    <dbReference type="NCBI Taxonomy" id="3225"/>
    <lineage>
        <taxon>Eukaryota</taxon>
        <taxon>Viridiplantae</taxon>
        <taxon>Streptophyta</taxon>
        <taxon>Embryophyta</taxon>
        <taxon>Bryophyta</taxon>
        <taxon>Bryophytina</taxon>
        <taxon>Bryopsida</taxon>
        <taxon>Dicranidae</taxon>
        <taxon>Pseudoditrichales</taxon>
        <taxon>Ditrichaceae</taxon>
        <taxon>Ceratodon</taxon>
    </lineage>
</organism>
<dbReference type="EMBL" id="CM026427">
    <property type="protein sequence ID" value="KAG0570577.1"/>
    <property type="molecule type" value="Genomic_DNA"/>
</dbReference>
<feature type="signal peptide" evidence="1">
    <location>
        <begin position="1"/>
        <end position="19"/>
    </location>
</feature>
<gene>
    <name evidence="2" type="ORF">KC19_6G171900</name>
</gene>
<dbReference type="Proteomes" id="UP000822688">
    <property type="component" value="Chromosome 6"/>
</dbReference>
<evidence type="ECO:0000256" key="1">
    <source>
        <dbReference type="SAM" id="SignalP"/>
    </source>
</evidence>
<evidence type="ECO:0008006" key="4">
    <source>
        <dbReference type="Google" id="ProtNLM"/>
    </source>
</evidence>
<proteinExistence type="predicted"/>
<accession>A0A8T0HI02</accession>
<evidence type="ECO:0000313" key="3">
    <source>
        <dbReference type="Proteomes" id="UP000822688"/>
    </source>
</evidence>
<evidence type="ECO:0000313" key="2">
    <source>
        <dbReference type="EMBL" id="KAG0570577.1"/>
    </source>
</evidence>
<sequence>MKLHALCLIIHLVPSPTQSSGRADVQSLEFKTSCFVITQLDAIAASIQSQILVDRVHNHKTCLAKTILS</sequence>
<comment type="caution">
    <text evidence="2">The sequence shown here is derived from an EMBL/GenBank/DDBJ whole genome shotgun (WGS) entry which is preliminary data.</text>
</comment>
<keyword evidence="1" id="KW-0732">Signal</keyword>
<keyword evidence="3" id="KW-1185">Reference proteome</keyword>
<protein>
    <recommendedName>
        <fullName evidence="4">Secreted protein</fullName>
    </recommendedName>
</protein>
<reference evidence="2 3" key="1">
    <citation type="submission" date="2020-06" db="EMBL/GenBank/DDBJ databases">
        <title>WGS assembly of Ceratodon purpureus strain R40.</title>
        <authorList>
            <person name="Carey S.B."/>
            <person name="Jenkins J."/>
            <person name="Shu S."/>
            <person name="Lovell J.T."/>
            <person name="Sreedasyam A."/>
            <person name="Maumus F."/>
            <person name="Tiley G.P."/>
            <person name="Fernandez-Pozo N."/>
            <person name="Barry K."/>
            <person name="Chen C."/>
            <person name="Wang M."/>
            <person name="Lipzen A."/>
            <person name="Daum C."/>
            <person name="Saski C.A."/>
            <person name="Payton A.C."/>
            <person name="Mcbreen J.C."/>
            <person name="Conrad R.E."/>
            <person name="Kollar L.M."/>
            <person name="Olsson S."/>
            <person name="Huttunen S."/>
            <person name="Landis J.B."/>
            <person name="Wickett N.J."/>
            <person name="Johnson M.G."/>
            <person name="Rensing S.A."/>
            <person name="Grimwood J."/>
            <person name="Schmutz J."/>
            <person name="Mcdaniel S.F."/>
        </authorList>
    </citation>
    <scope>NUCLEOTIDE SEQUENCE [LARGE SCALE GENOMIC DNA]</scope>
    <source>
        <strain evidence="2 3">R40</strain>
    </source>
</reference>
<name>A0A8T0HI02_CERPU</name>
<feature type="chain" id="PRO_5035856281" description="Secreted protein" evidence="1">
    <location>
        <begin position="20"/>
        <end position="69"/>
    </location>
</feature>
<dbReference type="AlphaFoldDB" id="A0A8T0HI02"/>